<evidence type="ECO:0000313" key="3">
    <source>
        <dbReference type="Proteomes" id="UP000247498"/>
    </source>
</evidence>
<proteinExistence type="predicted"/>
<dbReference type="InParanoid" id="A0A2V0P7S9"/>
<feature type="compositionally biased region" description="Basic and acidic residues" evidence="1">
    <location>
        <begin position="102"/>
        <end position="125"/>
    </location>
</feature>
<feature type="compositionally biased region" description="Basic and acidic residues" evidence="1">
    <location>
        <begin position="69"/>
        <end position="89"/>
    </location>
</feature>
<sequence>MGPGPALGRCVQQQRQQRRRACACAPAPALGGGARGVAMAGARYSAGGCGGGEDLLPLSETEPTQPGDEPARRPADAPRERRSPRRQEWPARGTSRPARGARRSEEAGPQRQERREQGPGRRREGQPQQQRPAPYQQQRQQLPGPPSGAAARAQEAAPLPPHLEAVARARALLEAAAPEDANALAEQLSGSYADLAAALQLLSAARAPTRGARRAASDADARAEAAACALGARLVGLLAARATAAGGGGPLADAHAAPLASICLSLGRLGLYDAVAVAALEVRLGQLISGCPPNQLGQIAEGFQALGHTPSPRWRAAFVFAAGRAWTHPRCGGAQLCSIAGAVAEWRRAGGPVAAAAAAGGGAAAAAALALGGEAAAAAAPAAAARVPPEARLPRAWLDGFCAAAAREAPALSPALLARLLTAAAGLPIRFQPADGDGGDGGEAATAAADAAAGAAAGEAKRADGGAEPAGATPAEAAMLRALLARLEEALPDARPREVSECLLALSELLGAAAPRALPRRLLRRLLLQVRLQLPLASGRDIADALWALGRMRVRLDGALAASEADAFGPAARAEAAEWAEAAMLRLYACMPTLDARRLARAAAALSCPLRRRPPRVWVQEYTARLRIEARGLSPADLLDCLEGLASARLALDPEILTLASEAVRAAVPLYEARDLARAAAALRRMYRKMPGRKAQALLEEIEARAAWRPEEV</sequence>
<dbReference type="AlphaFoldDB" id="A0A2V0P7S9"/>
<dbReference type="EMBL" id="BDRX01000072">
    <property type="protein sequence ID" value="GBF95918.1"/>
    <property type="molecule type" value="Genomic_DNA"/>
</dbReference>
<keyword evidence="3" id="KW-1185">Reference proteome</keyword>
<evidence type="ECO:0000256" key="1">
    <source>
        <dbReference type="SAM" id="MobiDB-lite"/>
    </source>
</evidence>
<dbReference type="Proteomes" id="UP000247498">
    <property type="component" value="Unassembled WGS sequence"/>
</dbReference>
<feature type="region of interest" description="Disordered" evidence="1">
    <location>
        <begin position="42"/>
        <end position="156"/>
    </location>
</feature>
<evidence type="ECO:0000313" key="2">
    <source>
        <dbReference type="EMBL" id="GBF95918.1"/>
    </source>
</evidence>
<name>A0A2V0P7S9_9CHLO</name>
<protein>
    <submittedName>
        <fullName evidence="2">Uncharacterized protein</fullName>
    </submittedName>
</protein>
<gene>
    <name evidence="2" type="ORF">Rsub_08041</name>
</gene>
<feature type="compositionally biased region" description="Low complexity" evidence="1">
    <location>
        <begin position="126"/>
        <end position="156"/>
    </location>
</feature>
<organism evidence="2 3">
    <name type="scientific">Raphidocelis subcapitata</name>
    <dbReference type="NCBI Taxonomy" id="307507"/>
    <lineage>
        <taxon>Eukaryota</taxon>
        <taxon>Viridiplantae</taxon>
        <taxon>Chlorophyta</taxon>
        <taxon>core chlorophytes</taxon>
        <taxon>Chlorophyceae</taxon>
        <taxon>CS clade</taxon>
        <taxon>Sphaeropleales</taxon>
        <taxon>Selenastraceae</taxon>
        <taxon>Raphidocelis</taxon>
    </lineage>
</organism>
<reference evidence="2 3" key="1">
    <citation type="journal article" date="2018" name="Sci. Rep.">
        <title>Raphidocelis subcapitata (=Pseudokirchneriella subcapitata) provides an insight into genome evolution and environmental adaptations in the Sphaeropleales.</title>
        <authorList>
            <person name="Suzuki S."/>
            <person name="Yamaguchi H."/>
            <person name="Nakajima N."/>
            <person name="Kawachi M."/>
        </authorList>
    </citation>
    <scope>NUCLEOTIDE SEQUENCE [LARGE SCALE GENOMIC DNA]</scope>
    <source>
        <strain evidence="2 3">NIES-35</strain>
    </source>
</reference>
<comment type="caution">
    <text evidence="2">The sequence shown here is derived from an EMBL/GenBank/DDBJ whole genome shotgun (WGS) entry which is preliminary data.</text>
</comment>
<dbReference type="OrthoDB" id="10683832at2759"/>
<accession>A0A2V0P7S9</accession>